<dbReference type="InterPro" id="IPR019166">
    <property type="entry name" value="MIC26/MIC27"/>
</dbReference>
<evidence type="ECO:0000256" key="4">
    <source>
        <dbReference type="ARBA" id="ARBA00022989"/>
    </source>
</evidence>
<name>A0ABQ7R5U9_PLUXY</name>
<dbReference type="EMBL" id="JAHIBW010000002">
    <property type="protein sequence ID" value="KAG7312681.1"/>
    <property type="molecule type" value="Genomic_DNA"/>
</dbReference>
<keyword evidence="3" id="KW-0812">Transmembrane</keyword>
<evidence type="ECO:0000256" key="7">
    <source>
        <dbReference type="RuleBase" id="RU363021"/>
    </source>
</evidence>
<comment type="subcellular location">
    <subcellularLocation>
        <location evidence="7">Mitochondrion inner membrane</location>
    </subcellularLocation>
    <subcellularLocation>
        <location evidence="1">Mitochondrion membrane</location>
    </subcellularLocation>
</comment>
<dbReference type="Pfam" id="PF09769">
    <property type="entry name" value="ApoO"/>
    <property type="match status" value="1"/>
</dbReference>
<evidence type="ECO:0000256" key="3">
    <source>
        <dbReference type="ARBA" id="ARBA00022692"/>
    </source>
</evidence>
<keyword evidence="6" id="KW-0472">Membrane</keyword>
<accession>A0ABQ7R5U9</accession>
<comment type="caution">
    <text evidence="9">The sequence shown here is derived from an EMBL/GenBank/DDBJ whole genome shotgun (WGS) entry which is preliminary data.</text>
</comment>
<comment type="similarity">
    <text evidence="2">Belongs to the apolipoprotein O/MICOS complex subunit Mic27 family.</text>
</comment>
<protein>
    <recommendedName>
        <fullName evidence="7">MICOS complex subunit</fullName>
    </recommendedName>
</protein>
<feature type="region of interest" description="Disordered" evidence="8">
    <location>
        <begin position="259"/>
        <end position="280"/>
    </location>
</feature>
<dbReference type="PANTHER" id="PTHR14564">
    <property type="entry name" value="MICOS COMPLEX SUBUNIT MIC26 / MIC27 FAMILY MEMBER"/>
    <property type="match status" value="1"/>
</dbReference>
<evidence type="ECO:0000256" key="8">
    <source>
        <dbReference type="SAM" id="MobiDB-lite"/>
    </source>
</evidence>
<comment type="function">
    <text evidence="7">Component of the MICOS complex, a large protein complex of the mitochondrial inner membrane that plays crucial roles in the maintenance of crista junctions, inner membrane architecture, and formation of contact sites to the outer membrane.</text>
</comment>
<keyword evidence="10" id="KW-1185">Reference proteome</keyword>
<keyword evidence="5 7" id="KW-0496">Mitochondrion</keyword>
<evidence type="ECO:0000313" key="9">
    <source>
        <dbReference type="EMBL" id="KAG7312681.1"/>
    </source>
</evidence>
<keyword evidence="4" id="KW-1133">Transmembrane helix</keyword>
<evidence type="ECO:0000256" key="6">
    <source>
        <dbReference type="ARBA" id="ARBA00023136"/>
    </source>
</evidence>
<evidence type="ECO:0000256" key="5">
    <source>
        <dbReference type="ARBA" id="ARBA00023128"/>
    </source>
</evidence>
<dbReference type="InterPro" id="IPR033182">
    <property type="entry name" value="MIC26/MIC27_animal"/>
</dbReference>
<evidence type="ECO:0000256" key="1">
    <source>
        <dbReference type="ARBA" id="ARBA00004325"/>
    </source>
</evidence>
<dbReference type="Proteomes" id="UP000823941">
    <property type="component" value="Chromosome 2"/>
</dbReference>
<gene>
    <name evidence="9" type="ORF">JYU34_001041</name>
</gene>
<proteinExistence type="inferred from homology"/>
<evidence type="ECO:0000313" key="10">
    <source>
        <dbReference type="Proteomes" id="UP000823941"/>
    </source>
</evidence>
<reference evidence="9 10" key="1">
    <citation type="submission" date="2021-06" db="EMBL/GenBank/DDBJ databases">
        <title>A haploid diamondback moth (Plutella xylostella L.) genome assembly resolves 31 chromosomes and identifies a diamide resistance mutation.</title>
        <authorList>
            <person name="Ward C.M."/>
            <person name="Perry K.D."/>
            <person name="Baker G."/>
            <person name="Powis K."/>
            <person name="Heckel D.G."/>
            <person name="Baxter S.W."/>
        </authorList>
    </citation>
    <scope>NUCLEOTIDE SEQUENCE [LARGE SCALE GENOMIC DNA]</scope>
    <source>
        <strain evidence="9 10">LV</strain>
        <tissue evidence="9">Single pupa</tissue>
    </source>
</reference>
<evidence type="ECO:0000256" key="2">
    <source>
        <dbReference type="ARBA" id="ARBA00010904"/>
    </source>
</evidence>
<keyword evidence="7" id="KW-0999">Mitochondrion inner membrane</keyword>
<comment type="subunit">
    <text evidence="7">Component of the mitochondrial contact site and cristae organizing system (MICOS) complex.</text>
</comment>
<organism evidence="9 10">
    <name type="scientific">Plutella xylostella</name>
    <name type="common">Diamondback moth</name>
    <name type="synonym">Plutella maculipennis</name>
    <dbReference type="NCBI Taxonomy" id="51655"/>
    <lineage>
        <taxon>Eukaryota</taxon>
        <taxon>Metazoa</taxon>
        <taxon>Ecdysozoa</taxon>
        <taxon>Arthropoda</taxon>
        <taxon>Hexapoda</taxon>
        <taxon>Insecta</taxon>
        <taxon>Pterygota</taxon>
        <taxon>Neoptera</taxon>
        <taxon>Endopterygota</taxon>
        <taxon>Lepidoptera</taxon>
        <taxon>Glossata</taxon>
        <taxon>Ditrysia</taxon>
        <taxon>Yponomeutoidea</taxon>
        <taxon>Plutellidae</taxon>
        <taxon>Plutella</taxon>
    </lineage>
</organism>
<sequence length="280" mass="31755">MGTEIDSANNGITFEDNSLNSDNIPLFESKDDLTKSLTKAFYGDLYIIGRLWIETLKFGLVGGNFDIFPKIAADTESNSKEPPGKPKPSSYKDLPLYQESEYVKYKDDLETNRNCELKFAQKALYPIVKEYRNKIQTNIGYAKDEIKATYEEVSTDVAKATEDFKTYMRDPEKKDLRQGVVVLSAVAGYVFARNKTFFKRVFYTTLGALAGGFLCFPEDTDVMVRTTLYNSSRLAMRAYGAFCKKDMSSTLKEPLVCRTDPKKELEPPPVSHQCDKKTKE</sequence>